<feature type="transmembrane region" description="Helical" evidence="23">
    <location>
        <begin position="597"/>
        <end position="615"/>
    </location>
</feature>
<evidence type="ECO:0000256" key="3">
    <source>
        <dbReference type="ARBA" id="ARBA00005624"/>
    </source>
</evidence>
<evidence type="ECO:0000256" key="11">
    <source>
        <dbReference type="ARBA" id="ARBA00022946"/>
    </source>
</evidence>
<protein>
    <recommendedName>
        <fullName evidence="21">NAD(P) transhydrogenase, mitochondrial</fullName>
        <ecNumber evidence="5">7.1.1.1</ecNumber>
    </recommendedName>
    <alternativeName>
        <fullName evidence="22">Nicotinamide nucleotide transhydrogenase</fullName>
    </alternativeName>
</protein>
<keyword evidence="7" id="KW-0997">Cell inner membrane</keyword>
<feature type="transmembrane region" description="Helical" evidence="23">
    <location>
        <begin position="341"/>
        <end position="362"/>
    </location>
</feature>
<name>A0A7S4CZH3_9EUGL</name>
<evidence type="ECO:0000256" key="12">
    <source>
        <dbReference type="ARBA" id="ARBA00022967"/>
    </source>
</evidence>
<dbReference type="CDD" id="cd05304">
    <property type="entry name" value="Rubrum_tdh"/>
    <property type="match status" value="1"/>
</dbReference>
<feature type="transmembrane region" description="Helical" evidence="23">
    <location>
        <begin position="519"/>
        <end position="537"/>
    </location>
</feature>
<feature type="transmembrane region" description="Helical" evidence="23">
    <location>
        <begin position="557"/>
        <end position="577"/>
    </location>
</feature>
<dbReference type="PANTHER" id="PTHR10160">
    <property type="entry name" value="NAD(P) TRANSHYDROGENASE"/>
    <property type="match status" value="1"/>
</dbReference>
<evidence type="ECO:0000256" key="10">
    <source>
        <dbReference type="ARBA" id="ARBA00022857"/>
    </source>
</evidence>
<evidence type="ECO:0000256" key="5">
    <source>
        <dbReference type="ARBA" id="ARBA00012943"/>
    </source>
</evidence>
<evidence type="ECO:0000256" key="4">
    <source>
        <dbReference type="ARBA" id="ARBA00011738"/>
    </source>
</evidence>
<evidence type="ECO:0000256" key="14">
    <source>
        <dbReference type="ARBA" id="ARBA00022990"/>
    </source>
</evidence>
<dbReference type="Gene3D" id="3.40.50.1220">
    <property type="entry name" value="TPP-binding domain"/>
    <property type="match status" value="1"/>
</dbReference>
<proteinExistence type="inferred from homology"/>
<feature type="transmembrane region" description="Helical" evidence="23">
    <location>
        <begin position="489"/>
        <end position="507"/>
    </location>
</feature>
<evidence type="ECO:0000256" key="17">
    <source>
        <dbReference type="ARBA" id="ARBA00023136"/>
    </source>
</evidence>
<evidence type="ECO:0000256" key="22">
    <source>
        <dbReference type="ARBA" id="ARBA00079255"/>
    </source>
</evidence>
<comment type="function">
    <text evidence="19">The transhydrogenation between NADH and NADP is coupled to respiration and ATP hydrolysis and functions as a proton pump across the membrane. May play a role in reactive oxygen species (ROS) detoxification in the adrenal gland.</text>
</comment>
<evidence type="ECO:0000256" key="2">
    <source>
        <dbReference type="ARBA" id="ARBA00004429"/>
    </source>
</evidence>
<evidence type="ECO:0000256" key="6">
    <source>
        <dbReference type="ARBA" id="ARBA00022475"/>
    </source>
</evidence>
<feature type="domain" description="Alanine dehydrogenase/pyridine nucleotide transhydrogenase NAD(H)-binding" evidence="24">
    <location>
        <begin position="32"/>
        <end position="197"/>
    </location>
</feature>
<organism evidence="25">
    <name type="scientific">Eutreptiella gymnastica</name>
    <dbReference type="NCBI Taxonomy" id="73025"/>
    <lineage>
        <taxon>Eukaryota</taxon>
        <taxon>Discoba</taxon>
        <taxon>Euglenozoa</taxon>
        <taxon>Euglenida</taxon>
        <taxon>Spirocuta</taxon>
        <taxon>Euglenophyceae</taxon>
        <taxon>Eutreptiales</taxon>
        <taxon>Eutreptiaceae</taxon>
        <taxon>Eutreptiella</taxon>
    </lineage>
</organism>
<dbReference type="PROSITE" id="PS00837">
    <property type="entry name" value="ALADH_PNT_2"/>
    <property type="match status" value="1"/>
</dbReference>
<keyword evidence="10" id="KW-0521">NADP</keyword>
<evidence type="ECO:0000313" key="25">
    <source>
        <dbReference type="EMBL" id="CAE0811331.1"/>
    </source>
</evidence>
<feature type="transmembrane region" description="Helical" evidence="23">
    <location>
        <begin position="315"/>
        <end position="334"/>
    </location>
</feature>
<keyword evidence="6" id="KW-1003">Cell membrane</keyword>
<evidence type="ECO:0000256" key="23">
    <source>
        <dbReference type="SAM" id="Phobius"/>
    </source>
</evidence>
<feature type="transmembrane region" description="Helical" evidence="23">
    <location>
        <begin position="368"/>
        <end position="388"/>
    </location>
</feature>
<keyword evidence="17 23" id="KW-0472">Membrane</keyword>
<evidence type="ECO:0000259" key="24">
    <source>
        <dbReference type="SMART" id="SM01002"/>
    </source>
</evidence>
<keyword evidence="12" id="KW-1278">Translocase</keyword>
<evidence type="ECO:0000256" key="21">
    <source>
        <dbReference type="ARBA" id="ARBA00074145"/>
    </source>
</evidence>
<dbReference type="Pfam" id="PF02233">
    <property type="entry name" value="PNTB"/>
    <property type="match status" value="1"/>
</dbReference>
<dbReference type="Gene3D" id="3.40.50.720">
    <property type="entry name" value="NAD(P)-binding Rossmann-like Domain"/>
    <property type="match status" value="1"/>
</dbReference>
<dbReference type="GO" id="GO:0008750">
    <property type="term" value="F:proton-translocating NAD(P)+ transhydrogenase activity"/>
    <property type="evidence" value="ECO:0007669"/>
    <property type="project" value="UniProtKB-EC"/>
</dbReference>
<evidence type="ECO:0000256" key="16">
    <source>
        <dbReference type="ARBA" id="ARBA00023128"/>
    </source>
</evidence>
<evidence type="ECO:0000256" key="7">
    <source>
        <dbReference type="ARBA" id="ARBA00022519"/>
    </source>
</evidence>
<dbReference type="NCBIfam" id="NF006942">
    <property type="entry name" value="PRK09424.1"/>
    <property type="match status" value="1"/>
</dbReference>
<accession>A0A7S4CZH3</accession>
<dbReference type="GO" id="GO:0005886">
    <property type="term" value="C:plasma membrane"/>
    <property type="evidence" value="ECO:0007669"/>
    <property type="project" value="UniProtKB-SubCell"/>
</dbReference>
<dbReference type="InterPro" id="IPR026255">
    <property type="entry name" value="NADP_transhyd_a"/>
</dbReference>
<keyword evidence="8 23" id="KW-0812">Transmembrane</keyword>
<dbReference type="Pfam" id="PF12769">
    <property type="entry name" value="PNTB_4TM"/>
    <property type="match status" value="1"/>
</dbReference>
<keyword evidence="11" id="KW-0809">Transit peptide</keyword>
<keyword evidence="13 23" id="KW-1133">Transmembrane helix</keyword>
<keyword evidence="9" id="KW-0999">Mitochondrion inner membrane</keyword>
<dbReference type="SUPFAM" id="SSF51735">
    <property type="entry name" value="NAD(P)-binding Rossmann-fold domains"/>
    <property type="match status" value="1"/>
</dbReference>
<dbReference type="InterPro" id="IPR029035">
    <property type="entry name" value="DHS-like_NAD/FAD-binding_dom"/>
</dbReference>
<keyword evidence="16" id="KW-0496">Mitochondrion</keyword>
<dbReference type="InterPro" id="IPR008143">
    <property type="entry name" value="Ala_DH/PNT_CS2"/>
</dbReference>
<dbReference type="FunFam" id="3.40.50.720:FF:000028">
    <property type="entry name" value="NAD(P) transhydrogenase subunit alpha"/>
    <property type="match status" value="1"/>
</dbReference>
<comment type="subcellular location">
    <subcellularLocation>
        <location evidence="2">Cell inner membrane</location>
        <topology evidence="2">Multi-pass membrane protein</topology>
    </subcellularLocation>
    <subcellularLocation>
        <location evidence="1">Mitochondrion inner membrane</location>
        <topology evidence="1">Multi-pass membrane protein</topology>
        <orientation evidence="1">Matrix side</orientation>
    </subcellularLocation>
</comment>
<keyword evidence="14" id="KW-0007">Acetylation</keyword>
<feature type="transmembrane region" description="Helical" evidence="23">
    <location>
        <begin position="409"/>
        <end position="431"/>
    </location>
</feature>
<evidence type="ECO:0000256" key="19">
    <source>
        <dbReference type="ARBA" id="ARBA00054910"/>
    </source>
</evidence>
<dbReference type="SMART" id="SM01002">
    <property type="entry name" value="AlaDh_PNT_C"/>
    <property type="match status" value="1"/>
</dbReference>
<dbReference type="EC" id="7.1.1.1" evidence="5"/>
<dbReference type="FunFam" id="3.40.50.1220:FF:000002">
    <property type="entry name" value="NAD(P) transhydrogenase subunit beta"/>
    <property type="match status" value="1"/>
</dbReference>
<dbReference type="InterPro" id="IPR024605">
    <property type="entry name" value="NADP_transhyd_a_C"/>
</dbReference>
<gene>
    <name evidence="25" type="ORF">EGYM00163_LOCUS22479</name>
</gene>
<dbReference type="SUPFAM" id="SSF52467">
    <property type="entry name" value="DHS-like NAD/FAD-binding domain"/>
    <property type="match status" value="1"/>
</dbReference>
<dbReference type="PANTHER" id="PTHR10160:SF19">
    <property type="entry name" value="PROTON-TRANSLOCATING NAD(P)(+) TRANSHYDROGENASE"/>
    <property type="match status" value="1"/>
</dbReference>
<reference evidence="25" key="1">
    <citation type="submission" date="2021-01" db="EMBL/GenBank/DDBJ databases">
        <authorList>
            <person name="Corre E."/>
            <person name="Pelletier E."/>
            <person name="Niang G."/>
            <person name="Scheremetjew M."/>
            <person name="Finn R."/>
            <person name="Kale V."/>
            <person name="Holt S."/>
            <person name="Cochrane G."/>
            <person name="Meng A."/>
            <person name="Brown T."/>
            <person name="Cohen L."/>
        </authorList>
    </citation>
    <scope>NUCLEOTIDE SEQUENCE</scope>
    <source>
        <strain evidence="25">CCMP1594</strain>
    </source>
</reference>
<comment type="similarity">
    <text evidence="3">In the N-terminal section; belongs to the AlaDH/PNT family.</text>
</comment>
<feature type="transmembrane region" description="Helical" evidence="23">
    <location>
        <begin position="437"/>
        <end position="453"/>
    </location>
</feature>
<dbReference type="AlphaFoldDB" id="A0A7S4CZH3"/>
<dbReference type="EMBL" id="HBJA01063606">
    <property type="protein sequence ID" value="CAE0811331.1"/>
    <property type="molecule type" value="Transcribed_RNA"/>
</dbReference>
<dbReference type="GO" id="GO:0005743">
    <property type="term" value="C:mitochondrial inner membrane"/>
    <property type="evidence" value="ECO:0007669"/>
    <property type="project" value="UniProtKB-SubCell"/>
</dbReference>
<evidence type="ECO:0000256" key="15">
    <source>
        <dbReference type="ARBA" id="ARBA00023027"/>
    </source>
</evidence>
<dbReference type="GO" id="GO:0006740">
    <property type="term" value="P:NADPH regeneration"/>
    <property type="evidence" value="ECO:0007669"/>
    <property type="project" value="TreeGrafter"/>
</dbReference>
<keyword evidence="15" id="KW-0520">NAD</keyword>
<comment type="similarity">
    <text evidence="20">In the C-terminal section; belongs to the PNT beta subunit family.</text>
</comment>
<evidence type="ECO:0000256" key="9">
    <source>
        <dbReference type="ARBA" id="ARBA00022792"/>
    </source>
</evidence>
<dbReference type="GO" id="GO:0050661">
    <property type="term" value="F:NADP binding"/>
    <property type="evidence" value="ECO:0007669"/>
    <property type="project" value="TreeGrafter"/>
</dbReference>
<dbReference type="NCBIfam" id="TIGR00561">
    <property type="entry name" value="pntA"/>
    <property type="match status" value="1"/>
</dbReference>
<dbReference type="InterPro" id="IPR007698">
    <property type="entry name" value="AlaDH/PNT_NAD(H)-bd"/>
</dbReference>
<comment type="subunit">
    <text evidence="4">Homodimer.</text>
</comment>
<evidence type="ECO:0000256" key="13">
    <source>
        <dbReference type="ARBA" id="ARBA00022989"/>
    </source>
</evidence>
<comment type="catalytic activity">
    <reaction evidence="18">
        <text>NAD(+) + NADPH + H(+)(in) = NADH + NADP(+) + H(+)(out)</text>
        <dbReference type="Rhea" id="RHEA:47992"/>
        <dbReference type="ChEBI" id="CHEBI:15378"/>
        <dbReference type="ChEBI" id="CHEBI:57540"/>
        <dbReference type="ChEBI" id="CHEBI:57783"/>
        <dbReference type="ChEBI" id="CHEBI:57945"/>
        <dbReference type="ChEBI" id="CHEBI:58349"/>
        <dbReference type="EC" id="7.1.1.1"/>
    </reaction>
</comment>
<dbReference type="Pfam" id="PF01262">
    <property type="entry name" value="AlaDh_PNT_C"/>
    <property type="match status" value="1"/>
</dbReference>
<dbReference type="InterPro" id="IPR034300">
    <property type="entry name" value="PNTB-like"/>
</dbReference>
<sequence length="902" mass="95406">MDCIPRITRSQVYDVLSSMANIAGYKAVVEAANSFGRYFKQTITAAGKVNPAKVLVIGAGVAGLSAIATAKGMGAIVRAFDVRAACKEQVESMGAEFLEIKINESGEGQGGYAKEMSKEYHEAEKALIGDQCKDVDIIITTALIPGKPAPKLVFADQVALMKPGSVTVDLAAEMGGNIETTRPGEKYIFNDHVTCIGYTDLPSRLPTQSSSLFANNVTKFLLAMGTTTDFGIDLDDVVFRHSMVTLDGELMWPPPPLPEQPKPQPKKVKAVEQQEEPADPFWTQASNVALTTGGLIALAGVGVSVPASWVGNMTVFSLSTLVGYQVVLAVSPALHTPLMSVTNAISGSVIVGGLLLTGGGIYPTKPSQILAIGSVLMASINIAGGFHVTGRMLDMFKKGDGTEVPQYNYLWAVPALVWSGLYVTARLLGGYKGMDSLSYLTGSMFCIFSIAGLSTQESSRLGNSLGKVGIFIGVVTTLTQLYGKVDPWTYAQIAIAIFGGGAVGLTIAERVEVTGLPQLVAGFHSVVGLAAVVVSFAQYINEVNMFVHSPIGNIQRVAIFLGSVIGGVTFTGSLVAFMKLNGNWKSDALQLPCRDFINILGGAAVVGLFGTYMYFPPSLNVGLVELSVATAISFFEGWHLTDSIGGADMPVVITVLNSYSGWALVAEGFMLQNNMLLIVGSLIGSSGAILTWIMCKAMNRSIISVIFGGLGTAKGPQMAIEGEATVVDLDDVVQELISAKKVIIVPGYGLAVAQGQYPVAEMVARLRAHKVEVAFAIHPVAGRMPGQLNVLLAEANIPYDIVFEMDEINDQFEGADVALVIGANDTVNCAAEDDPNSPIAGMPVLKVWLAQKCIVLKRSLATGYAGVENPVFYKPNTNMLLGDAKKNCTALSERIHAHYSDA</sequence>
<evidence type="ECO:0000256" key="20">
    <source>
        <dbReference type="ARBA" id="ARBA00061558"/>
    </source>
</evidence>
<evidence type="ECO:0000256" key="1">
    <source>
        <dbReference type="ARBA" id="ARBA00004292"/>
    </source>
</evidence>
<feature type="transmembrane region" description="Helical" evidence="23">
    <location>
        <begin position="288"/>
        <end position="309"/>
    </location>
</feature>
<evidence type="ECO:0000256" key="8">
    <source>
        <dbReference type="ARBA" id="ARBA00022692"/>
    </source>
</evidence>
<dbReference type="InterPro" id="IPR036291">
    <property type="entry name" value="NAD(P)-bd_dom_sf"/>
</dbReference>
<dbReference type="GO" id="GO:0016491">
    <property type="term" value="F:oxidoreductase activity"/>
    <property type="evidence" value="ECO:0007669"/>
    <property type="project" value="InterPro"/>
</dbReference>
<evidence type="ECO:0000256" key="18">
    <source>
        <dbReference type="ARBA" id="ARBA00048202"/>
    </source>
</evidence>
<feature type="transmembrane region" description="Helical" evidence="23">
    <location>
        <begin position="675"/>
        <end position="695"/>
    </location>
</feature>